<evidence type="ECO:0000256" key="1">
    <source>
        <dbReference type="SAM" id="Phobius"/>
    </source>
</evidence>
<evidence type="ECO:0000313" key="2">
    <source>
        <dbReference type="EMBL" id="AQG80222.1"/>
    </source>
</evidence>
<keyword evidence="1" id="KW-0472">Membrane</keyword>
<dbReference type="KEGG" id="smon:AWR27_13380"/>
<dbReference type="EMBL" id="CP014263">
    <property type="protein sequence ID" value="AQG80222.1"/>
    <property type="molecule type" value="Genomic_DNA"/>
</dbReference>
<dbReference type="AlphaFoldDB" id="A0A1P9WXV3"/>
<reference evidence="2 3" key="1">
    <citation type="submission" date="2016-01" db="EMBL/GenBank/DDBJ databases">
        <authorList>
            <person name="Oliw E.H."/>
        </authorList>
    </citation>
    <scope>NUCLEOTIDE SEQUENCE [LARGE SCALE GENOMIC DNA]</scope>
    <source>
        <strain evidence="2 3">DY10</strain>
    </source>
</reference>
<accession>A0A1P9WXV3</accession>
<evidence type="ECO:0008006" key="4">
    <source>
        <dbReference type="Google" id="ProtNLM"/>
    </source>
</evidence>
<keyword evidence="1" id="KW-1133">Transmembrane helix</keyword>
<feature type="transmembrane region" description="Helical" evidence="1">
    <location>
        <begin position="14"/>
        <end position="43"/>
    </location>
</feature>
<proteinExistence type="predicted"/>
<keyword evidence="1" id="KW-0812">Transmembrane</keyword>
<protein>
    <recommendedName>
        <fullName evidence="4">Nudix hydrolase domain-containing protein</fullName>
    </recommendedName>
</protein>
<dbReference type="Proteomes" id="UP000187941">
    <property type="component" value="Chromosome"/>
</dbReference>
<keyword evidence="3" id="KW-1185">Reference proteome</keyword>
<gene>
    <name evidence="2" type="ORF">AWR27_13380</name>
</gene>
<feature type="transmembrane region" description="Helical" evidence="1">
    <location>
        <begin position="50"/>
        <end position="67"/>
    </location>
</feature>
<sequence>MTNTIQIFLAMFKYIFFILNPIKGVVFIVLLFLFVMSVASYFFDPNNIDLFKYIAIVSIIVSFIQLFQELFNYDDLEVRHNESLINSFVDILPSSEEQKDGFLTISNPNIENSTILFSTIFNEFIIQKENDFHLIISESNKKVFYHSIKNQNKPLSTIIQWKCFSSIKQEQVFNNENKVALCSPIRTNVKDIKIFKVDYYSSYLTNEISATKIVSKIRGKGYVGFDPSITFPQDNIFGERRIKEFGEYLYGNHLGTSTLAISSNKYLCIWRQNVKAQQSSNLLVPTGSGSTDWKDLKNTASLKNLVVKTINRELYEESLKRGSNLKPKDVEETILIGYFRRFIRGGKSEFLGISRLSVPHISLAPNEEEVEDTTGLGDQMYYPVKTFTDLEKTVTSLLESAHYQQKISTSLWASLLALNDAIKKNPLIIKRFFRYS</sequence>
<name>A0A1P9WXV3_9BACT</name>
<organism evidence="2 3">
    <name type="scientific">Spirosoma montaniterrae</name>
    <dbReference type="NCBI Taxonomy" id="1178516"/>
    <lineage>
        <taxon>Bacteria</taxon>
        <taxon>Pseudomonadati</taxon>
        <taxon>Bacteroidota</taxon>
        <taxon>Cytophagia</taxon>
        <taxon>Cytophagales</taxon>
        <taxon>Cytophagaceae</taxon>
        <taxon>Spirosoma</taxon>
    </lineage>
</organism>
<dbReference type="OrthoDB" id="1190494at2"/>
<evidence type="ECO:0000313" key="3">
    <source>
        <dbReference type="Proteomes" id="UP000187941"/>
    </source>
</evidence>
<dbReference type="RefSeq" id="WP_077131647.1">
    <property type="nucleotide sequence ID" value="NZ_CP014263.1"/>
</dbReference>